<keyword evidence="5" id="KW-0812">Transmembrane</keyword>
<keyword evidence="5" id="KW-1133">Transmembrane helix</keyword>
<dbReference type="Gene3D" id="3.80.10.10">
    <property type="entry name" value="Ribonuclease Inhibitor"/>
    <property type="match status" value="1"/>
</dbReference>
<keyword evidence="5" id="KW-0472">Membrane</keyword>
<evidence type="ECO:0000256" key="5">
    <source>
        <dbReference type="SAM" id="Phobius"/>
    </source>
</evidence>
<evidence type="ECO:0000256" key="4">
    <source>
        <dbReference type="SAM" id="MobiDB-lite"/>
    </source>
</evidence>
<evidence type="ECO:0000256" key="1">
    <source>
        <dbReference type="ARBA" id="ARBA00022614"/>
    </source>
</evidence>
<dbReference type="InterPro" id="IPR050328">
    <property type="entry name" value="Dev_Immune_Receptor"/>
</dbReference>
<evidence type="ECO:0000313" key="7">
    <source>
        <dbReference type="EMBL" id="CAG9802099.1"/>
    </source>
</evidence>
<evidence type="ECO:0000313" key="8">
    <source>
        <dbReference type="Proteomes" id="UP001153620"/>
    </source>
</evidence>
<feature type="chain" id="PRO_5040337612" evidence="6">
    <location>
        <begin position="24"/>
        <end position="412"/>
    </location>
</feature>
<dbReference type="PANTHER" id="PTHR24373">
    <property type="entry name" value="SLIT RELATED LEUCINE-RICH REPEAT NEURONAL PROTEIN"/>
    <property type="match status" value="1"/>
</dbReference>
<dbReference type="SUPFAM" id="SSF52058">
    <property type="entry name" value="L domain-like"/>
    <property type="match status" value="1"/>
</dbReference>
<keyword evidence="2 6" id="KW-0732">Signal</keyword>
<dbReference type="InterPro" id="IPR032675">
    <property type="entry name" value="LRR_dom_sf"/>
</dbReference>
<sequence>MYVPEAVRYVIILVLVYVQWVESATIHNVIEENVPVPTYSNCKALTSTSLDCSNLTLKAIPNDIPNTILTLDLSNNQLHLDESSFTTCCGNLLELDLSNNGITKISQEIFKYLVNITSLILRNNDISDFDSDTFVNLTNLERLDLSKNPLILQKGFINNSYLTTLNLDDCGLSEIPDEAFSGIKQLVNLTLSGNNFDENFDSSAFEDLTVLTKLEMMNISRSSISELCGKLTGIDTVNFEGFNFSCFIYSAEDNFEDAIVGNDPPIEQPLTIERTTRTTKSPLASSIMTSTSSTTLSVAKIASENILTNDQGNQQPDIIATTETVDHSVDIDNQTLKYILIAILAITLSGILIGLVCRADVCGLKTKMCRSKKANNNRRAPEDTVSPFEEIPLNTVNSNGKTIEGQDKIRMR</sequence>
<proteinExistence type="predicted"/>
<dbReference type="GO" id="GO:0003725">
    <property type="term" value="F:double-stranded RNA binding"/>
    <property type="evidence" value="ECO:0007669"/>
    <property type="project" value="TreeGrafter"/>
</dbReference>
<protein>
    <submittedName>
        <fullName evidence="7">Uncharacterized protein</fullName>
    </submittedName>
</protein>
<dbReference type="PANTHER" id="PTHR24373:SF293">
    <property type="entry name" value="TOLL-LIKE RECEPTOR 3"/>
    <property type="match status" value="1"/>
</dbReference>
<dbReference type="InterPro" id="IPR001611">
    <property type="entry name" value="Leu-rich_rpt"/>
</dbReference>
<organism evidence="7 8">
    <name type="scientific">Chironomus riparius</name>
    <dbReference type="NCBI Taxonomy" id="315576"/>
    <lineage>
        <taxon>Eukaryota</taxon>
        <taxon>Metazoa</taxon>
        <taxon>Ecdysozoa</taxon>
        <taxon>Arthropoda</taxon>
        <taxon>Hexapoda</taxon>
        <taxon>Insecta</taxon>
        <taxon>Pterygota</taxon>
        <taxon>Neoptera</taxon>
        <taxon>Endopterygota</taxon>
        <taxon>Diptera</taxon>
        <taxon>Nematocera</taxon>
        <taxon>Chironomoidea</taxon>
        <taxon>Chironomidae</taxon>
        <taxon>Chironominae</taxon>
        <taxon>Chironomus</taxon>
    </lineage>
</organism>
<dbReference type="InterPro" id="IPR003591">
    <property type="entry name" value="Leu-rich_rpt_typical-subtyp"/>
</dbReference>
<dbReference type="GO" id="GO:0005615">
    <property type="term" value="C:extracellular space"/>
    <property type="evidence" value="ECO:0007669"/>
    <property type="project" value="TreeGrafter"/>
</dbReference>
<keyword evidence="8" id="KW-1185">Reference proteome</keyword>
<feature type="region of interest" description="Disordered" evidence="4">
    <location>
        <begin position="371"/>
        <end position="412"/>
    </location>
</feature>
<dbReference type="Proteomes" id="UP001153620">
    <property type="component" value="Chromosome 2"/>
</dbReference>
<dbReference type="Pfam" id="PF13855">
    <property type="entry name" value="LRR_8"/>
    <property type="match status" value="2"/>
</dbReference>
<dbReference type="AlphaFoldDB" id="A0A9N9RSQ9"/>
<reference evidence="7" key="2">
    <citation type="submission" date="2022-10" db="EMBL/GenBank/DDBJ databases">
        <authorList>
            <consortium name="ENA_rothamsted_submissions"/>
            <consortium name="culmorum"/>
            <person name="King R."/>
        </authorList>
    </citation>
    <scope>NUCLEOTIDE SEQUENCE</scope>
</reference>
<reference evidence="7" key="1">
    <citation type="submission" date="2022-01" db="EMBL/GenBank/DDBJ databases">
        <authorList>
            <person name="King R."/>
        </authorList>
    </citation>
    <scope>NUCLEOTIDE SEQUENCE</scope>
</reference>
<dbReference type="PROSITE" id="PS51450">
    <property type="entry name" value="LRR"/>
    <property type="match status" value="1"/>
</dbReference>
<evidence type="ECO:0000256" key="3">
    <source>
        <dbReference type="ARBA" id="ARBA00022737"/>
    </source>
</evidence>
<dbReference type="GO" id="GO:0038023">
    <property type="term" value="F:signaling receptor activity"/>
    <property type="evidence" value="ECO:0007669"/>
    <property type="project" value="TreeGrafter"/>
</dbReference>
<dbReference type="GO" id="GO:0043331">
    <property type="term" value="P:response to dsRNA"/>
    <property type="evidence" value="ECO:0007669"/>
    <property type="project" value="TreeGrafter"/>
</dbReference>
<dbReference type="GO" id="GO:0031012">
    <property type="term" value="C:extracellular matrix"/>
    <property type="evidence" value="ECO:0007669"/>
    <property type="project" value="TreeGrafter"/>
</dbReference>
<keyword evidence="3" id="KW-0677">Repeat</keyword>
<dbReference type="PRINTS" id="PR00019">
    <property type="entry name" value="LEURICHRPT"/>
</dbReference>
<feature type="signal peptide" evidence="6">
    <location>
        <begin position="1"/>
        <end position="23"/>
    </location>
</feature>
<gene>
    <name evidence="7" type="ORF">CHIRRI_LOCUS5014</name>
</gene>
<dbReference type="EMBL" id="OU895878">
    <property type="protein sequence ID" value="CAG9802099.1"/>
    <property type="molecule type" value="Genomic_DNA"/>
</dbReference>
<feature type="transmembrane region" description="Helical" evidence="5">
    <location>
        <begin position="338"/>
        <end position="357"/>
    </location>
</feature>
<evidence type="ECO:0000256" key="6">
    <source>
        <dbReference type="SAM" id="SignalP"/>
    </source>
</evidence>
<dbReference type="OrthoDB" id="694479at2759"/>
<accession>A0A9N9RSQ9</accession>
<dbReference type="SMART" id="SM00369">
    <property type="entry name" value="LRR_TYP"/>
    <property type="match status" value="4"/>
</dbReference>
<evidence type="ECO:0000256" key="2">
    <source>
        <dbReference type="ARBA" id="ARBA00022729"/>
    </source>
</evidence>
<name>A0A9N9RSQ9_9DIPT</name>
<keyword evidence="1" id="KW-0433">Leucine-rich repeat</keyword>